<keyword evidence="2" id="KW-0121">Carboxypeptidase</keyword>
<organism evidence="2 3">
    <name type="scientific">Flavobacterium cyanobacteriorum</name>
    <dbReference type="NCBI Taxonomy" id="2022802"/>
    <lineage>
        <taxon>Bacteria</taxon>
        <taxon>Pseudomonadati</taxon>
        <taxon>Bacteroidota</taxon>
        <taxon>Flavobacteriia</taxon>
        <taxon>Flavobacteriales</taxon>
        <taxon>Flavobacteriaceae</taxon>
        <taxon>Flavobacterium</taxon>
    </lineage>
</organism>
<dbReference type="EMBL" id="NOXV01000271">
    <property type="protein sequence ID" value="OYQ36370.1"/>
    <property type="molecule type" value="Genomic_DNA"/>
</dbReference>
<comment type="caution">
    <text evidence="2">The sequence shown here is derived from an EMBL/GenBank/DDBJ whole genome shotgun (WGS) entry which is preliminary data.</text>
</comment>
<keyword evidence="3" id="KW-1185">Reference proteome</keyword>
<feature type="domain" description="Beta-lactamase-related" evidence="1">
    <location>
        <begin position="44"/>
        <end position="330"/>
    </location>
</feature>
<dbReference type="RefSeq" id="WP_094415058.1">
    <property type="nucleotide sequence ID" value="NZ_NOXV01000271.1"/>
</dbReference>
<reference evidence="2 3" key="1">
    <citation type="submission" date="2017-07" db="EMBL/GenBank/DDBJ databases">
        <title>Flavobacterium cyanobacteriorum sp. nov., isolated from cyanobacterial aggregates in a eutrophic lake.</title>
        <authorList>
            <person name="Cai H."/>
        </authorList>
    </citation>
    <scope>NUCLEOTIDE SEQUENCE [LARGE SCALE GENOMIC DNA]</scope>
    <source>
        <strain evidence="2 3">TH021</strain>
    </source>
</reference>
<dbReference type="PANTHER" id="PTHR46825:SF9">
    <property type="entry name" value="BETA-LACTAMASE-RELATED DOMAIN-CONTAINING PROTEIN"/>
    <property type="match status" value="1"/>
</dbReference>
<proteinExistence type="predicted"/>
<gene>
    <name evidence="2" type="ORF">CHU92_09745</name>
</gene>
<dbReference type="OrthoDB" id="9793489at2"/>
<accession>A0A255Z6V9</accession>
<dbReference type="GO" id="GO:0004180">
    <property type="term" value="F:carboxypeptidase activity"/>
    <property type="evidence" value="ECO:0007669"/>
    <property type="project" value="UniProtKB-KW"/>
</dbReference>
<dbReference type="InterPro" id="IPR001466">
    <property type="entry name" value="Beta-lactam-related"/>
</dbReference>
<sequence length="439" mass="48936">MKKLFIGIVAITTGLGVSAQGDARLRKMDSLMNYFTANNKFMGSLAIREKDRIVFEKAYGYADAESNTKANVNTKYKIGSITKMFTSAIIFQLIEEKKLTLDTKLSKFYPQVKNADNITIGQLLQHKSGIHNYTNDADFGNLLTTPQTKEAMLAKLYAMEPDFEPGSRADYSNSNYLLLGYIIEDITKKPYKDNVATRVAKKAGLKDTYYYTAVNPKRDEAYSYKFDGTRWVKQDEWDESVAGAAGALQSTPADLTKFIKALFDGKIISKASLEEMTKLDAGYGKGILQFPFGERKLLGHNGGIEAFSSVLGYYPKEDVSFSLIQNGDNYDTNDVFIGVLSIYYKLPYIFPNLKTATVDPALLKSYEGTYASPSIPLKVDIKYTDGKLMAQATGQGSFPLNPLSDTEFSFDPAAIKMTFRQNGFTLKQGGMVMEFTREK</sequence>
<dbReference type="AlphaFoldDB" id="A0A255Z6V9"/>
<evidence type="ECO:0000313" key="2">
    <source>
        <dbReference type="EMBL" id="OYQ36370.1"/>
    </source>
</evidence>
<keyword evidence="2" id="KW-0645">Protease</keyword>
<keyword evidence="2" id="KW-0378">Hydrolase</keyword>
<dbReference type="PANTHER" id="PTHR46825">
    <property type="entry name" value="D-ALANYL-D-ALANINE-CARBOXYPEPTIDASE/ENDOPEPTIDASE AMPH"/>
    <property type="match status" value="1"/>
</dbReference>
<dbReference type="Pfam" id="PF00144">
    <property type="entry name" value="Beta-lactamase"/>
    <property type="match status" value="1"/>
</dbReference>
<protein>
    <submittedName>
        <fullName evidence="2">D-alanyl-D-alanine carboxypeptidase</fullName>
    </submittedName>
</protein>
<dbReference type="InterPro" id="IPR050491">
    <property type="entry name" value="AmpC-like"/>
</dbReference>
<dbReference type="InterPro" id="IPR012338">
    <property type="entry name" value="Beta-lactam/transpept-like"/>
</dbReference>
<evidence type="ECO:0000313" key="3">
    <source>
        <dbReference type="Proteomes" id="UP000216605"/>
    </source>
</evidence>
<dbReference type="SUPFAM" id="SSF56601">
    <property type="entry name" value="beta-lactamase/transpeptidase-like"/>
    <property type="match status" value="1"/>
</dbReference>
<name>A0A255Z6V9_9FLAO</name>
<dbReference type="Gene3D" id="3.40.710.10">
    <property type="entry name" value="DD-peptidase/beta-lactamase superfamily"/>
    <property type="match status" value="1"/>
</dbReference>
<dbReference type="Proteomes" id="UP000216605">
    <property type="component" value="Unassembled WGS sequence"/>
</dbReference>
<evidence type="ECO:0000259" key="1">
    <source>
        <dbReference type="Pfam" id="PF00144"/>
    </source>
</evidence>